<keyword evidence="2" id="KW-1185">Reference proteome</keyword>
<dbReference type="Gene3D" id="3.40.50.300">
    <property type="entry name" value="P-loop containing nucleotide triphosphate hydrolases"/>
    <property type="match status" value="1"/>
</dbReference>
<reference evidence="1 2" key="1">
    <citation type="submission" date="2018-11" db="EMBL/GenBank/DDBJ databases">
        <title>Genomic Encyclopedia of Type Strains, Phase IV (KMG-IV): sequencing the most valuable type-strain genomes for metagenomic binning, comparative biology and taxonomic classification.</title>
        <authorList>
            <person name="Goeker M."/>
        </authorList>
    </citation>
    <scope>NUCLEOTIDE SEQUENCE [LARGE SCALE GENOMIC DNA]</scope>
    <source>
        <strain evidence="1 2">DSM 102936</strain>
    </source>
</reference>
<dbReference type="InterPro" id="IPR027417">
    <property type="entry name" value="P-loop_NTPase"/>
</dbReference>
<dbReference type="NCBIfam" id="TIGR00678">
    <property type="entry name" value="holB"/>
    <property type="match status" value="1"/>
</dbReference>
<dbReference type="PANTHER" id="PTHR11669:SF8">
    <property type="entry name" value="DNA POLYMERASE III SUBUNIT DELTA"/>
    <property type="match status" value="1"/>
</dbReference>
<protein>
    <submittedName>
        <fullName evidence="1">DNA polymerase III delta prime subunit</fullName>
    </submittedName>
</protein>
<dbReference type="Pfam" id="PF13177">
    <property type="entry name" value="DNA_pol3_delta2"/>
    <property type="match status" value="1"/>
</dbReference>
<sequence>MYAVIRGQDAAIKKLRAAVRTGRIAPAYLFTGPAGVGKYTTARAFAGALLCAAPVDGAACGECRSCRLFCRSGHPDFHTVAAGEATIGIDQIRHLVAAVGRKPFHRRHVVVIDAAERATLEAQNAFLKTLEESPGDTVFILVTAHPEALLPTVLSRCCEVRFLRLSPAVVAGLLETHGVPAEEAGLLARLSGGSLGRALLLKEDPQTSSLRAKALGLALRPSLWEAQQVPVRTRKEAEELLGFLSLWYRDLLLFRVTGDAALVVNIDCLAEIEKTRVPVAALLAAAAALEAAKRMLRANVNPRLVVEGIAVRLGAIFRAR</sequence>
<evidence type="ECO:0000313" key="1">
    <source>
        <dbReference type="EMBL" id="RPF47145.1"/>
    </source>
</evidence>
<gene>
    <name evidence="1" type="ORF">EDD75_1421</name>
</gene>
<proteinExistence type="predicted"/>
<comment type="caution">
    <text evidence="1">The sequence shown here is derived from an EMBL/GenBank/DDBJ whole genome shotgun (WGS) entry which is preliminary data.</text>
</comment>
<dbReference type="GO" id="GO:0003887">
    <property type="term" value="F:DNA-directed DNA polymerase activity"/>
    <property type="evidence" value="ECO:0007669"/>
    <property type="project" value="InterPro"/>
</dbReference>
<dbReference type="AlphaFoldDB" id="A0A3N5BN07"/>
<dbReference type="InterPro" id="IPR004622">
    <property type="entry name" value="DNA_pol_HolB"/>
</dbReference>
<dbReference type="InterPro" id="IPR050238">
    <property type="entry name" value="DNA_Rep/Repair_Clamp_Loader"/>
</dbReference>
<accession>A0A3N5BN07</accession>
<dbReference type="SUPFAM" id="SSF52540">
    <property type="entry name" value="P-loop containing nucleoside triphosphate hydrolases"/>
    <property type="match status" value="1"/>
</dbReference>
<evidence type="ECO:0000313" key="2">
    <source>
        <dbReference type="Proteomes" id="UP000282654"/>
    </source>
</evidence>
<dbReference type="GO" id="GO:0006261">
    <property type="term" value="P:DNA-templated DNA replication"/>
    <property type="evidence" value="ECO:0007669"/>
    <property type="project" value="TreeGrafter"/>
</dbReference>
<name>A0A3N5BN07_9THEO</name>
<dbReference type="GO" id="GO:0008408">
    <property type="term" value="F:3'-5' exonuclease activity"/>
    <property type="evidence" value="ECO:0007669"/>
    <property type="project" value="InterPro"/>
</dbReference>
<dbReference type="RefSeq" id="WP_123930024.1">
    <property type="nucleotide sequence ID" value="NZ_RKRE01000002.1"/>
</dbReference>
<dbReference type="PANTHER" id="PTHR11669">
    <property type="entry name" value="REPLICATION FACTOR C / DNA POLYMERASE III GAMMA-TAU SUBUNIT"/>
    <property type="match status" value="1"/>
</dbReference>
<dbReference type="Proteomes" id="UP000282654">
    <property type="component" value="Unassembled WGS sequence"/>
</dbReference>
<dbReference type="CDD" id="cd00009">
    <property type="entry name" value="AAA"/>
    <property type="match status" value="1"/>
</dbReference>
<organism evidence="1 2">
    <name type="scientific">Thermodesulfitimonas autotrophica</name>
    <dbReference type="NCBI Taxonomy" id="1894989"/>
    <lineage>
        <taxon>Bacteria</taxon>
        <taxon>Bacillati</taxon>
        <taxon>Bacillota</taxon>
        <taxon>Clostridia</taxon>
        <taxon>Thermoanaerobacterales</taxon>
        <taxon>Thermoanaerobacteraceae</taxon>
        <taxon>Thermodesulfitimonas</taxon>
    </lineage>
</organism>
<dbReference type="EMBL" id="RKRE01000002">
    <property type="protein sequence ID" value="RPF47145.1"/>
    <property type="molecule type" value="Genomic_DNA"/>
</dbReference>
<dbReference type="OrthoDB" id="9810148at2"/>